<name>A0A0V1F5M0_TRIPS</name>
<sequence>MESFHDRFSKTHSLHSCFCMVVVNDSSHRSKKMRPLSIKIKYNIFKSTNQKANIVKTACAASFLHSGKLQCCYQWQFSFGKEASPLRMLALRMIIQPIARMTIYNKTSTKTGLLLCVHLFVHVHTLRVVICMNSSSKIFVTDKQRKSMLHFEQPAHCNK</sequence>
<dbReference type="AlphaFoldDB" id="A0A0V1F5M0"/>
<evidence type="ECO:0000313" key="2">
    <source>
        <dbReference type="Proteomes" id="UP000054995"/>
    </source>
</evidence>
<reference evidence="1 2" key="1">
    <citation type="submission" date="2015-01" db="EMBL/GenBank/DDBJ databases">
        <title>Evolution of Trichinella species and genotypes.</title>
        <authorList>
            <person name="Korhonen P.K."/>
            <person name="Edoardo P."/>
            <person name="Giuseppe L.R."/>
            <person name="Gasser R.B."/>
        </authorList>
    </citation>
    <scope>NUCLEOTIDE SEQUENCE [LARGE SCALE GENOMIC DNA]</scope>
    <source>
        <strain evidence="1">ISS470</strain>
    </source>
</reference>
<gene>
    <name evidence="1" type="ORF">T4D_122</name>
</gene>
<keyword evidence="2" id="KW-1185">Reference proteome</keyword>
<protein>
    <submittedName>
        <fullName evidence="1">Uncharacterized protein</fullName>
    </submittedName>
</protein>
<organism evidence="1 2">
    <name type="scientific">Trichinella pseudospiralis</name>
    <name type="common">Parasitic roundworm</name>
    <dbReference type="NCBI Taxonomy" id="6337"/>
    <lineage>
        <taxon>Eukaryota</taxon>
        <taxon>Metazoa</taxon>
        <taxon>Ecdysozoa</taxon>
        <taxon>Nematoda</taxon>
        <taxon>Enoplea</taxon>
        <taxon>Dorylaimia</taxon>
        <taxon>Trichinellida</taxon>
        <taxon>Trichinellidae</taxon>
        <taxon>Trichinella</taxon>
    </lineage>
</organism>
<accession>A0A0V1F5M0</accession>
<proteinExistence type="predicted"/>
<dbReference type="EMBL" id="JYDT01000249">
    <property type="protein sequence ID" value="KRY81230.1"/>
    <property type="molecule type" value="Genomic_DNA"/>
</dbReference>
<evidence type="ECO:0000313" key="1">
    <source>
        <dbReference type="EMBL" id="KRY81230.1"/>
    </source>
</evidence>
<comment type="caution">
    <text evidence="1">The sequence shown here is derived from an EMBL/GenBank/DDBJ whole genome shotgun (WGS) entry which is preliminary data.</text>
</comment>
<dbReference type="Proteomes" id="UP000054995">
    <property type="component" value="Unassembled WGS sequence"/>
</dbReference>